<feature type="transmembrane region" description="Helical" evidence="7">
    <location>
        <begin position="307"/>
        <end position="328"/>
    </location>
</feature>
<evidence type="ECO:0000256" key="6">
    <source>
        <dbReference type="SAM" id="MobiDB-lite"/>
    </source>
</evidence>
<dbReference type="Gene3D" id="3.10.20.90">
    <property type="entry name" value="Phosphatidylinositol 3-kinase Catalytic Subunit, Chain A, domain 1"/>
    <property type="match status" value="1"/>
</dbReference>
<keyword evidence="5" id="KW-0834">Unfolded protein response</keyword>
<reference evidence="9" key="1">
    <citation type="submission" date="2023-01" db="EMBL/GenBank/DDBJ databases">
        <title>Genome assembly of the deep-sea coral Lophelia pertusa.</title>
        <authorList>
            <person name="Herrera S."/>
            <person name="Cordes E."/>
        </authorList>
    </citation>
    <scope>NUCLEOTIDE SEQUENCE</scope>
    <source>
        <strain evidence="9">USNM1676648</strain>
        <tissue evidence="9">Polyp</tissue>
    </source>
</reference>
<keyword evidence="10" id="KW-1185">Reference proteome</keyword>
<dbReference type="PANTHER" id="PTHR12943:SF27">
    <property type="entry name" value="HOMOCYSTEINE-INDUCED ENDOPLASMIC RETICULUM PROTEIN, ISOFORM A"/>
    <property type="match status" value="1"/>
</dbReference>
<dbReference type="GO" id="GO:0030968">
    <property type="term" value="P:endoplasmic reticulum unfolded protein response"/>
    <property type="evidence" value="ECO:0007669"/>
    <property type="project" value="TreeGrafter"/>
</dbReference>
<dbReference type="EMBL" id="MU826827">
    <property type="protein sequence ID" value="KAJ7374571.1"/>
    <property type="molecule type" value="Genomic_DNA"/>
</dbReference>
<feature type="compositionally biased region" description="Low complexity" evidence="6">
    <location>
        <begin position="102"/>
        <end position="131"/>
    </location>
</feature>
<keyword evidence="2 7" id="KW-0812">Transmembrane</keyword>
<feature type="region of interest" description="Disordered" evidence="6">
    <location>
        <begin position="93"/>
        <end position="136"/>
    </location>
</feature>
<dbReference type="GO" id="GO:0016020">
    <property type="term" value="C:membrane"/>
    <property type="evidence" value="ECO:0007669"/>
    <property type="project" value="UniProtKB-SubCell"/>
</dbReference>
<comment type="caution">
    <text evidence="9">The sequence shown here is derived from an EMBL/GenBank/DDBJ whole genome shotgun (WGS) entry which is preliminary data.</text>
</comment>
<evidence type="ECO:0000256" key="2">
    <source>
        <dbReference type="ARBA" id="ARBA00022692"/>
    </source>
</evidence>
<feature type="domain" description="Ubiquitin-like" evidence="8">
    <location>
        <begin position="10"/>
        <end position="71"/>
    </location>
</feature>
<comment type="subcellular location">
    <subcellularLocation>
        <location evidence="1">Membrane</location>
    </subcellularLocation>
</comment>
<dbReference type="InterPro" id="IPR029071">
    <property type="entry name" value="Ubiquitin-like_domsf"/>
</dbReference>
<dbReference type="PANTHER" id="PTHR12943">
    <property type="entry name" value="HOMOCYSTEINE-RESPONSIVE ENDOPLASMIC RETICULUM-RESIDENT UNIQUITIN-LIKE DOMAIN HERPUD PROTEIN FAMILY MEMBER"/>
    <property type="match status" value="1"/>
</dbReference>
<dbReference type="OrthoDB" id="21589at2759"/>
<dbReference type="InterPro" id="IPR000626">
    <property type="entry name" value="Ubiquitin-like_dom"/>
</dbReference>
<proteinExistence type="predicted"/>
<name>A0A9W9Z3Z9_9CNID</name>
<gene>
    <name evidence="9" type="primary">HERPUD2</name>
    <name evidence="9" type="ORF">OS493_004909</name>
</gene>
<dbReference type="InterPro" id="IPR039751">
    <property type="entry name" value="HERPUD1/2"/>
</dbReference>
<feature type="compositionally biased region" description="Pro residues" evidence="6">
    <location>
        <begin position="228"/>
        <end position="239"/>
    </location>
</feature>
<evidence type="ECO:0000313" key="9">
    <source>
        <dbReference type="EMBL" id="KAJ7374571.1"/>
    </source>
</evidence>
<dbReference type="AlphaFoldDB" id="A0A9W9Z3Z9"/>
<organism evidence="9 10">
    <name type="scientific">Desmophyllum pertusum</name>
    <dbReference type="NCBI Taxonomy" id="174260"/>
    <lineage>
        <taxon>Eukaryota</taxon>
        <taxon>Metazoa</taxon>
        <taxon>Cnidaria</taxon>
        <taxon>Anthozoa</taxon>
        <taxon>Hexacorallia</taxon>
        <taxon>Scleractinia</taxon>
        <taxon>Caryophylliina</taxon>
        <taxon>Caryophylliidae</taxon>
        <taxon>Desmophyllum</taxon>
    </lineage>
</organism>
<keyword evidence="4 7" id="KW-0472">Membrane</keyword>
<evidence type="ECO:0000256" key="7">
    <source>
        <dbReference type="SAM" id="Phobius"/>
    </source>
</evidence>
<dbReference type="PROSITE" id="PS50053">
    <property type="entry name" value="UBIQUITIN_2"/>
    <property type="match status" value="1"/>
</dbReference>
<evidence type="ECO:0000256" key="5">
    <source>
        <dbReference type="ARBA" id="ARBA00023230"/>
    </source>
</evidence>
<dbReference type="SMART" id="SM00213">
    <property type="entry name" value="UBQ"/>
    <property type="match status" value="1"/>
</dbReference>
<dbReference type="Pfam" id="PF00240">
    <property type="entry name" value="ubiquitin"/>
    <property type="match status" value="1"/>
</dbReference>
<dbReference type="FunFam" id="3.10.20.90:FF:000046">
    <property type="entry name" value="Homocysteine-responsive endoplasmic reticulum-resident ubiquitin-like domain member 2 protein"/>
    <property type="match status" value="1"/>
</dbReference>
<accession>A0A9W9Z3Z9</accession>
<evidence type="ECO:0000259" key="8">
    <source>
        <dbReference type="PROSITE" id="PS50053"/>
    </source>
</evidence>
<feature type="compositionally biased region" description="Low complexity" evidence="6">
    <location>
        <begin position="240"/>
        <end position="254"/>
    </location>
</feature>
<evidence type="ECO:0000256" key="4">
    <source>
        <dbReference type="ARBA" id="ARBA00023136"/>
    </source>
</evidence>
<dbReference type="Proteomes" id="UP001163046">
    <property type="component" value="Unassembled WGS sequence"/>
</dbReference>
<dbReference type="CDD" id="cd01790">
    <property type="entry name" value="Ubl_HERP"/>
    <property type="match status" value="1"/>
</dbReference>
<sequence>MASLVFDSPVTLVIKTPNQKVDDLRIDCALEWSVEQLKRHISSVYPTKPVSHHQRIIYSGQLLNDNLILKDVFREHEDGKHHTVHLVCPMKTETTSTTDSQAKTAPSTPTTSNSTSTETASTTPVTPQTATDGLRYRGANTPTYPHFNMYHQQMANAAYNLPAQGHGYAVPPFMPPPYWMQQMFAQQMAAGRIPQPNMYMPANYGYPQMPYPWFPQAANFPAPQAPFMTPPPQHVPQTPPQQAAEQPQAPQPQANENVQANANAGPLFDDEEEEDNANRDWLDKIYTLCRIGILLSIFWFYSSTSRFLVLIITFVLIYLYQSGIFQIFRRGTFWQKLI</sequence>
<keyword evidence="3 7" id="KW-1133">Transmembrane helix</keyword>
<evidence type="ECO:0000256" key="3">
    <source>
        <dbReference type="ARBA" id="ARBA00022989"/>
    </source>
</evidence>
<protein>
    <submittedName>
        <fullName evidence="9">Member 2</fullName>
    </submittedName>
</protein>
<feature type="region of interest" description="Disordered" evidence="6">
    <location>
        <begin position="225"/>
        <end position="254"/>
    </location>
</feature>
<evidence type="ECO:0000256" key="1">
    <source>
        <dbReference type="ARBA" id="ARBA00004370"/>
    </source>
</evidence>
<dbReference type="SUPFAM" id="SSF54236">
    <property type="entry name" value="Ubiquitin-like"/>
    <property type="match status" value="1"/>
</dbReference>
<evidence type="ECO:0000313" key="10">
    <source>
        <dbReference type="Proteomes" id="UP001163046"/>
    </source>
</evidence>